<keyword evidence="2" id="KW-0540">Nuclease</keyword>
<evidence type="ECO:0000313" key="10">
    <source>
        <dbReference type="EMBL" id="SVC06314.1"/>
    </source>
</evidence>
<evidence type="ECO:0000256" key="4">
    <source>
        <dbReference type="ARBA" id="ARBA00022759"/>
    </source>
</evidence>
<reference evidence="10" key="1">
    <citation type="submission" date="2018-05" db="EMBL/GenBank/DDBJ databases">
        <authorList>
            <person name="Lanie J.A."/>
            <person name="Ng W.-L."/>
            <person name="Kazmierczak K.M."/>
            <person name="Andrzejewski T.M."/>
            <person name="Davidsen T.M."/>
            <person name="Wayne K.J."/>
            <person name="Tettelin H."/>
            <person name="Glass J.I."/>
            <person name="Rusch D."/>
            <person name="Podicherti R."/>
            <person name="Tsui H.-C.T."/>
            <person name="Winkler M.E."/>
        </authorList>
    </citation>
    <scope>NUCLEOTIDE SEQUENCE</scope>
</reference>
<evidence type="ECO:0000256" key="2">
    <source>
        <dbReference type="ARBA" id="ARBA00022722"/>
    </source>
</evidence>
<accession>A0A382J2J2</accession>
<dbReference type="CDD" id="cd04453">
    <property type="entry name" value="S1_RNase_E"/>
    <property type="match status" value="1"/>
</dbReference>
<dbReference type="Pfam" id="PF10150">
    <property type="entry name" value="RNase_E_G"/>
    <property type="match status" value="1"/>
</dbReference>
<dbReference type="AlphaFoldDB" id="A0A382J2J2"/>
<feature type="non-terminal residue" evidence="10">
    <location>
        <position position="208"/>
    </location>
</feature>
<evidence type="ECO:0000256" key="6">
    <source>
        <dbReference type="ARBA" id="ARBA00022842"/>
    </source>
</evidence>
<evidence type="ECO:0000256" key="1">
    <source>
        <dbReference type="ARBA" id="ARBA00001946"/>
    </source>
</evidence>
<sequence length="208" mass="23725">MKIEIFINQGIHESRIAIVEDGTLAEIWVERPESERMVGDIYLGKENAVLPSLQAAFVDIGLERTAFLQVRDMVEADNDNDDEDGGSGRRNGRRPRQYPPIQDLVKKGQEILVQITKEPISTKGARITSQIALAGRFVVLMPTGDWVGVSRKISSWNERRRLRDVVRKLTPEGHSCIVRTEGRDQKEKGFRKDLKQLQRTHRRLSKKA</sequence>
<comment type="cofactor">
    <cofactor evidence="1">
        <name>Mg(2+)</name>
        <dbReference type="ChEBI" id="CHEBI:18420"/>
    </cofactor>
</comment>
<dbReference type="EMBL" id="UINC01071428">
    <property type="protein sequence ID" value="SVC06314.1"/>
    <property type="molecule type" value="Genomic_DNA"/>
</dbReference>
<feature type="compositionally biased region" description="Basic and acidic residues" evidence="8">
    <location>
        <begin position="182"/>
        <end position="196"/>
    </location>
</feature>
<dbReference type="InterPro" id="IPR012340">
    <property type="entry name" value="NA-bd_OB-fold"/>
</dbReference>
<dbReference type="GO" id="GO:0046872">
    <property type="term" value="F:metal ion binding"/>
    <property type="evidence" value="ECO:0007669"/>
    <property type="project" value="UniProtKB-KW"/>
</dbReference>
<dbReference type="GO" id="GO:0006364">
    <property type="term" value="P:rRNA processing"/>
    <property type="evidence" value="ECO:0007669"/>
    <property type="project" value="TreeGrafter"/>
</dbReference>
<feature type="region of interest" description="Disordered" evidence="8">
    <location>
        <begin position="75"/>
        <end position="99"/>
    </location>
</feature>
<feature type="domain" description="RNA-binding protein AU-1/Ribonuclease E/G" evidence="9">
    <location>
        <begin position="133"/>
        <end position="208"/>
    </location>
</feature>
<dbReference type="PANTHER" id="PTHR30001:SF1">
    <property type="entry name" value="RIBONUCLEASE E_G-LIKE PROTEIN, CHLOROPLASTIC"/>
    <property type="match status" value="1"/>
</dbReference>
<keyword evidence="3" id="KW-0479">Metal-binding</keyword>
<evidence type="ECO:0000256" key="7">
    <source>
        <dbReference type="ARBA" id="ARBA00022884"/>
    </source>
</evidence>
<proteinExistence type="predicted"/>
<feature type="compositionally biased region" description="Acidic residues" evidence="8">
    <location>
        <begin position="75"/>
        <end position="85"/>
    </location>
</feature>
<keyword evidence="5" id="KW-0378">Hydrolase</keyword>
<dbReference type="GO" id="GO:0016787">
    <property type="term" value="F:hydrolase activity"/>
    <property type="evidence" value="ECO:0007669"/>
    <property type="project" value="UniProtKB-KW"/>
</dbReference>
<keyword evidence="6" id="KW-0460">Magnesium</keyword>
<name>A0A382J2J2_9ZZZZ</name>
<dbReference type="InterPro" id="IPR019307">
    <property type="entry name" value="RNA-bd_AU-1/RNase_E/G"/>
</dbReference>
<dbReference type="PANTHER" id="PTHR30001">
    <property type="entry name" value="RIBONUCLEASE"/>
    <property type="match status" value="1"/>
</dbReference>
<dbReference type="GO" id="GO:0003723">
    <property type="term" value="F:RNA binding"/>
    <property type="evidence" value="ECO:0007669"/>
    <property type="project" value="UniProtKB-KW"/>
</dbReference>
<organism evidence="10">
    <name type="scientific">marine metagenome</name>
    <dbReference type="NCBI Taxonomy" id="408172"/>
    <lineage>
        <taxon>unclassified sequences</taxon>
        <taxon>metagenomes</taxon>
        <taxon>ecological metagenomes</taxon>
    </lineage>
</organism>
<protein>
    <recommendedName>
        <fullName evidence="9">RNA-binding protein AU-1/Ribonuclease E/G domain-containing protein</fullName>
    </recommendedName>
</protein>
<dbReference type="GO" id="GO:0004519">
    <property type="term" value="F:endonuclease activity"/>
    <property type="evidence" value="ECO:0007669"/>
    <property type="project" value="UniProtKB-KW"/>
</dbReference>
<dbReference type="Gene3D" id="2.40.50.140">
    <property type="entry name" value="Nucleic acid-binding proteins"/>
    <property type="match status" value="1"/>
</dbReference>
<feature type="region of interest" description="Disordered" evidence="8">
    <location>
        <begin position="182"/>
        <end position="208"/>
    </location>
</feature>
<feature type="compositionally biased region" description="Basic residues" evidence="8">
    <location>
        <begin position="198"/>
        <end position="208"/>
    </location>
</feature>
<dbReference type="InterPro" id="IPR004659">
    <property type="entry name" value="RNase_E/G"/>
</dbReference>
<gene>
    <name evidence="10" type="ORF">METZ01_LOCUS259168</name>
</gene>
<evidence type="ECO:0000256" key="3">
    <source>
        <dbReference type="ARBA" id="ARBA00022723"/>
    </source>
</evidence>
<evidence type="ECO:0000256" key="5">
    <source>
        <dbReference type="ARBA" id="ARBA00022801"/>
    </source>
</evidence>
<dbReference type="SUPFAM" id="SSF50249">
    <property type="entry name" value="Nucleic acid-binding proteins"/>
    <property type="match status" value="1"/>
</dbReference>
<keyword evidence="4" id="KW-0255">Endonuclease</keyword>
<evidence type="ECO:0000259" key="9">
    <source>
        <dbReference type="Pfam" id="PF10150"/>
    </source>
</evidence>
<evidence type="ECO:0000256" key="8">
    <source>
        <dbReference type="SAM" id="MobiDB-lite"/>
    </source>
</evidence>
<dbReference type="GO" id="GO:0005737">
    <property type="term" value="C:cytoplasm"/>
    <property type="evidence" value="ECO:0007669"/>
    <property type="project" value="TreeGrafter"/>
</dbReference>
<keyword evidence="7" id="KW-0694">RNA-binding</keyword>
<dbReference type="GO" id="GO:0004540">
    <property type="term" value="F:RNA nuclease activity"/>
    <property type="evidence" value="ECO:0007669"/>
    <property type="project" value="InterPro"/>
</dbReference>